<reference evidence="6" key="1">
    <citation type="submission" date="2021-07" db="EMBL/GenBank/DDBJ databases">
        <title>Elsinoe batatas strain:CRI-CJ2 Genome sequencing and assembly.</title>
        <authorList>
            <person name="Huang L."/>
        </authorList>
    </citation>
    <scope>NUCLEOTIDE SEQUENCE</scope>
    <source>
        <strain evidence="6">CRI-CJ2</strain>
    </source>
</reference>
<organism evidence="6 7">
    <name type="scientific">Elsinoe batatas</name>
    <dbReference type="NCBI Taxonomy" id="2601811"/>
    <lineage>
        <taxon>Eukaryota</taxon>
        <taxon>Fungi</taxon>
        <taxon>Dikarya</taxon>
        <taxon>Ascomycota</taxon>
        <taxon>Pezizomycotina</taxon>
        <taxon>Dothideomycetes</taxon>
        <taxon>Dothideomycetidae</taxon>
        <taxon>Myriangiales</taxon>
        <taxon>Elsinoaceae</taxon>
        <taxon>Elsinoe</taxon>
    </lineage>
</organism>
<gene>
    <name evidence="6" type="ORF">KVT40_006979</name>
</gene>
<feature type="compositionally biased region" description="Basic and acidic residues" evidence="4">
    <location>
        <begin position="729"/>
        <end position="763"/>
    </location>
</feature>
<feature type="compositionally biased region" description="Basic and acidic residues" evidence="4">
    <location>
        <begin position="134"/>
        <end position="145"/>
    </location>
</feature>
<keyword evidence="7" id="KW-1185">Reference proteome</keyword>
<feature type="compositionally biased region" description="Polar residues" evidence="4">
    <location>
        <begin position="160"/>
        <end position="169"/>
    </location>
</feature>
<evidence type="ECO:0000313" key="6">
    <source>
        <dbReference type="EMBL" id="KAG8625228.1"/>
    </source>
</evidence>
<evidence type="ECO:0000256" key="2">
    <source>
        <dbReference type="ARBA" id="ARBA00023043"/>
    </source>
</evidence>
<feature type="region of interest" description="Disordered" evidence="4">
    <location>
        <begin position="593"/>
        <end position="763"/>
    </location>
</feature>
<evidence type="ECO:0000259" key="5">
    <source>
        <dbReference type="Pfam" id="PF24513"/>
    </source>
</evidence>
<evidence type="ECO:0000256" key="3">
    <source>
        <dbReference type="PROSITE-ProRule" id="PRU00023"/>
    </source>
</evidence>
<dbReference type="SMART" id="SM00248">
    <property type="entry name" value="ANK"/>
    <property type="match status" value="4"/>
</dbReference>
<dbReference type="InterPro" id="IPR002110">
    <property type="entry name" value="Ankyrin_rpt"/>
</dbReference>
<feature type="compositionally biased region" description="Acidic residues" evidence="4">
    <location>
        <begin position="613"/>
        <end position="622"/>
    </location>
</feature>
<feature type="compositionally biased region" description="Basic and acidic residues" evidence="4">
    <location>
        <begin position="602"/>
        <end position="611"/>
    </location>
</feature>
<dbReference type="PANTHER" id="PTHR24198:SF165">
    <property type="entry name" value="ANKYRIN REPEAT-CONTAINING PROTEIN-RELATED"/>
    <property type="match status" value="1"/>
</dbReference>
<dbReference type="Proteomes" id="UP000809789">
    <property type="component" value="Unassembled WGS sequence"/>
</dbReference>
<feature type="region of interest" description="Disordered" evidence="4">
    <location>
        <begin position="1"/>
        <end position="297"/>
    </location>
</feature>
<evidence type="ECO:0000256" key="1">
    <source>
        <dbReference type="ARBA" id="ARBA00022737"/>
    </source>
</evidence>
<feature type="compositionally biased region" description="Low complexity" evidence="4">
    <location>
        <begin position="28"/>
        <end position="39"/>
    </location>
</feature>
<sequence>MSDTGKPSSEAAPKKDPSPPQETSGSLPAADTAPSSAEAKAAEELPTVNGHQKESAQDAPADDDRDDSEAETVLSSPVKRREALRKANGVKVDTASALNKETKAESTSPTSSKKSIRSSKHDRSETASVDDEIDARSVRSSDADSRTASGSPERRDGSEPLTNGRGSNNPRKRKHRESSAGHRQSNTDSAKRQRRSSVANTKTSDRSSEELSPPPRLRRHKRTSSGQTKDEANEAVQAGRSRRAASHLPVRDQKVFKNTWDSGSESEVSAKHAQSRNTRSINRSVSTPGRPMGRDHKRHVNKYGFTRLAEACETGDLDLVKEWREKDPEQLEHPEFAGNTPLQVAALNGNTEIVKYLLEEKCNIHCSNSDKDTPLIDAVENEHPDVVKLLLEAGVNPLKQNVKGQQALDLVGENTETASEIRALLRTAIDDWKARGAEENDEVLPAAASAPRPGPRQALHFMARNPENLMKLVVNNDREGVIEFLDARVPVNNDIVAAAARTGDVYLVNMLLAEMSPKKANSRPERPMKAALGTSHFDMVKTLTELDQFDPLYRDRASGNTWYEIAEAKSGPHWEKERDLLFRLYSEAKAKKSRLSSSPVTRRADRFRSPELSDAEMEDAESPDAAKTKRRLVSRKDMRAAASRKSPSTESSRAASSPEAVMKPDEFKLPRRKPGRPRTQSLSSQTNDVKTKRVQTSAREAVALFAAGPPVKKRKSEDGSKPPKQVSENTKKSNDHNDADEDTKMADIKEERDQKAEAARKEALELARKQEEAERLEKKRKEKEELEALRTEKLNLLPSALRHILDFDNSNPTQIATFISRKFLPLQAVTGTALDLEGEARDGLWMLNCQAAAILRGGAADALLQLPVSTPLPDHSLTSIQRHPVLASHRNSLLVVLGSANFSSDTPDLCDPSVSSSDIKAKITAMKTLRSKIQIDTIKFLTMEPLSWINVKDFLAAKADLQANRADTYPHLQHLPALEIALDACLDDRPFGAVVVKTESPRVGTPGAVGFVPPSPGTPVLVVDEELRKSIGRGLKEGDGRCSDGHLAAIRGMTKVEVVID</sequence>
<dbReference type="InterPro" id="IPR036770">
    <property type="entry name" value="Ankyrin_rpt-contain_sf"/>
</dbReference>
<dbReference type="AlphaFoldDB" id="A0A8K0PFG2"/>
<feature type="compositionally biased region" description="Polar residues" evidence="4">
    <location>
        <begin position="678"/>
        <end position="698"/>
    </location>
</feature>
<feature type="domain" description="DUF7593" evidence="5">
    <location>
        <begin position="794"/>
        <end position="958"/>
    </location>
</feature>
<feature type="repeat" description="ANK" evidence="3">
    <location>
        <begin position="337"/>
        <end position="369"/>
    </location>
</feature>
<evidence type="ECO:0000313" key="7">
    <source>
        <dbReference type="Proteomes" id="UP000809789"/>
    </source>
</evidence>
<keyword evidence="1" id="KW-0677">Repeat</keyword>
<accession>A0A8K0PFG2</accession>
<feature type="compositionally biased region" description="Polar residues" evidence="4">
    <location>
        <begin position="275"/>
        <end position="287"/>
    </location>
</feature>
<comment type="caution">
    <text evidence="6">The sequence shown here is derived from an EMBL/GenBank/DDBJ whole genome shotgun (WGS) entry which is preliminary data.</text>
</comment>
<dbReference type="PROSITE" id="PS50088">
    <property type="entry name" value="ANK_REPEAT"/>
    <property type="match status" value="2"/>
</dbReference>
<dbReference type="Pfam" id="PF24513">
    <property type="entry name" value="DUF7593"/>
    <property type="match status" value="1"/>
</dbReference>
<dbReference type="SUPFAM" id="SSF48403">
    <property type="entry name" value="Ankyrin repeat"/>
    <property type="match status" value="1"/>
</dbReference>
<dbReference type="PANTHER" id="PTHR24198">
    <property type="entry name" value="ANKYRIN REPEAT AND PROTEIN KINASE DOMAIN-CONTAINING PROTEIN"/>
    <property type="match status" value="1"/>
</dbReference>
<dbReference type="Pfam" id="PF12796">
    <property type="entry name" value="Ank_2"/>
    <property type="match status" value="1"/>
</dbReference>
<feature type="repeat" description="ANK" evidence="3">
    <location>
        <begin position="370"/>
        <end position="402"/>
    </location>
</feature>
<keyword evidence="2 3" id="KW-0040">ANK repeat</keyword>
<dbReference type="PROSITE" id="PS50297">
    <property type="entry name" value="ANK_REP_REGION"/>
    <property type="match status" value="2"/>
</dbReference>
<evidence type="ECO:0000256" key="4">
    <source>
        <dbReference type="SAM" id="MobiDB-lite"/>
    </source>
</evidence>
<feature type="compositionally biased region" description="Acidic residues" evidence="4">
    <location>
        <begin position="60"/>
        <end position="70"/>
    </location>
</feature>
<proteinExistence type="predicted"/>
<feature type="compositionally biased region" description="Low complexity" evidence="4">
    <location>
        <begin position="646"/>
        <end position="660"/>
    </location>
</feature>
<dbReference type="InterPro" id="IPR056015">
    <property type="entry name" value="DUF7593"/>
</dbReference>
<dbReference type="OrthoDB" id="194358at2759"/>
<name>A0A8K0PFG2_9PEZI</name>
<protein>
    <recommendedName>
        <fullName evidence="5">DUF7593 domain-containing protein</fullName>
    </recommendedName>
</protein>
<dbReference type="EMBL" id="JAESVG020000008">
    <property type="protein sequence ID" value="KAG8625228.1"/>
    <property type="molecule type" value="Genomic_DNA"/>
</dbReference>
<dbReference type="Gene3D" id="1.25.40.20">
    <property type="entry name" value="Ankyrin repeat-containing domain"/>
    <property type="match status" value="1"/>
</dbReference>